<name>Q3IGM9_PSET1</name>
<dbReference type="HOGENOM" id="CLU_004809_0_0_6"/>
<dbReference type="AlphaFoldDB" id="Q3IGM9"/>
<dbReference type="STRING" id="326442.PSHAa1557"/>
<organism evidence="1 2">
    <name type="scientific">Pseudoalteromonas translucida (strain TAC 125)</name>
    <dbReference type="NCBI Taxonomy" id="326442"/>
    <lineage>
        <taxon>Bacteria</taxon>
        <taxon>Pseudomonadati</taxon>
        <taxon>Pseudomonadota</taxon>
        <taxon>Gammaproteobacteria</taxon>
        <taxon>Alteromonadales</taxon>
        <taxon>Pseudoalteromonadaceae</taxon>
        <taxon>Pseudoalteromonas</taxon>
    </lineage>
</organism>
<dbReference type="KEGG" id="pha:PSHAa1557"/>
<dbReference type="BioCyc" id="PHAL326442:PSHA_RS07645-MONOMER"/>
<reference evidence="1 2" key="1">
    <citation type="journal article" date="2005" name="Genome Res.">
        <title>Coping with cold: the genome of the versatile marine Antarctica bacterium Pseudoalteromonas haloplanktis TAC125.</title>
        <authorList>
            <person name="Medigue C."/>
            <person name="Krin E."/>
            <person name="Pascal G."/>
            <person name="Barbe V."/>
            <person name="Bernsel A."/>
            <person name="Bertin P."/>
            <person name="Cheung F."/>
            <person name="Cruveiller S."/>
            <person name="Damico S."/>
            <person name="Duilio A."/>
            <person name="Fang G."/>
            <person name="Feller G."/>
            <person name="Mangenot S."/>
            <person name="Marino G."/>
            <person name="Nilsson J."/>
            <person name="Parilli E."/>
            <person name="Rocha E."/>
            <person name="Rouy Z."/>
            <person name="Sekowska A."/>
            <person name="Tutino M.L."/>
            <person name="Vallenet D."/>
            <person name="von Heijne G."/>
            <person name="Danchin A."/>
        </authorList>
    </citation>
    <scope>NUCLEOTIDE SEQUENCE [LARGE SCALE GENOMIC DNA]</scope>
    <source>
        <strain evidence="2">TAC 125</strain>
    </source>
</reference>
<dbReference type="PATRIC" id="fig|326442.8.peg.1507"/>
<proteinExistence type="predicted"/>
<sequence>MAAFTASQASVTNGSKVVTINSGESIANVRQGDFLFLAGFLVEINRGYVGAASQQYIGLVKKWANSNQSSQPAVVIPTTGDFRAAVDAINNANKNVNDNFVAMQNWQTNMGSVTFTNQDGTTTTVKTLKQIEADNEAQMDTYHPYPWAMRKVEFEANRAQNNEKFAASGFVHFGKHWDNSTPNDPINEGLYTDHATPNLLLMGRGGADLSVKGDSKTINSILNLAGVITPLKYLSLNASGGRNTIKLPPAEDGKRTYDSASGLSVTHTTSAIAFASETATNKVVTDRVDMWGFEAYLREVNDADPFVYANGLIQSLATSISGVTTVSDNVRPITYFAWYEGDEDSRGKGVNWQTASEAQRIKLASDPANNIYFDDATGKFYQWCIRGRSFAGLGNGDWLTIDSTSSALAFSTINRVGTQGTRAAPRGWLSSGADTVFYGNNPNAGVAGTRETGLFTVFKGLGEARDGAEGHCYFYVGGTVNRLNQGAYHPSFNHLGAAGVLDTAGVSSHEWFKGTARKLNGKSMCFSERSTGARSGAVGSTASRPDGRFYDVIYASGLGGVCRDMRYSAWGLTKEDFAKADLSVKSDRYRGMERLKITKVADLSEIESVSSSNGGIRAYQNYAQTLNVDVTDGYYVYNKETGAIFYNFTRPDTLVPPFSGHIYYPISWGLNPKVVVIYSNDSDIVVSGDFMHTEVVCGNPEKLLQCEDLKDGWVGEWNPTPIIEGTPIPHRRKVCNTYSITDPKRYVNGVWDTWASSGSIKNTSNLSRYGLSTTNYEIYLFEYSARAYRTIPSKVPPILGHTEGVGQVWITSRNRTETGANVVESLIGKVPTKETASSTGKDQVNYPLTSLMLGDGLDTMIGVNKLHSTHSVADIYQGEIAVKALNYNVVENQQGFINYAYTELKHNGTDWGDDGKIHIVDNQSTMLDTNGQTVKVGTARIVEPLGWIKNDK</sequence>
<dbReference type="eggNOG" id="ENOG5032UA7">
    <property type="taxonomic scope" value="Bacteria"/>
</dbReference>
<dbReference type="EMBL" id="CR954246">
    <property type="protein sequence ID" value="CAI86630.1"/>
    <property type="molecule type" value="Genomic_DNA"/>
</dbReference>
<accession>Q3IGM9</accession>
<protein>
    <submittedName>
        <fullName evidence="1">Uncharacterized protein</fullName>
    </submittedName>
</protein>
<gene>
    <name evidence="1" type="ordered locus">PSHAa1557</name>
</gene>
<evidence type="ECO:0000313" key="1">
    <source>
        <dbReference type="EMBL" id="CAI86630.1"/>
    </source>
</evidence>
<keyword evidence="2" id="KW-1185">Reference proteome</keyword>
<dbReference type="Proteomes" id="UP000006843">
    <property type="component" value="Chromosome I"/>
</dbReference>
<evidence type="ECO:0000313" key="2">
    <source>
        <dbReference type="Proteomes" id="UP000006843"/>
    </source>
</evidence>